<keyword evidence="1" id="KW-0732">Signal</keyword>
<reference evidence="3" key="1">
    <citation type="submission" date="2021-05" db="EMBL/GenBank/DDBJ databases">
        <authorList>
            <person name="Khan N."/>
        </authorList>
    </citation>
    <scope>NUCLEOTIDE SEQUENCE</scope>
</reference>
<evidence type="ECO:0000256" key="1">
    <source>
        <dbReference type="SAM" id="SignalP"/>
    </source>
</evidence>
<evidence type="ECO:0000313" key="4">
    <source>
        <dbReference type="Proteomes" id="UP000693738"/>
    </source>
</evidence>
<dbReference type="EMBL" id="CAJSTJ010000195">
    <property type="protein sequence ID" value="CAG7565993.1"/>
    <property type="molecule type" value="Genomic_DNA"/>
</dbReference>
<feature type="domain" description="DUF7136" evidence="2">
    <location>
        <begin position="29"/>
        <end position="235"/>
    </location>
</feature>
<dbReference type="AlphaFoldDB" id="A0A8J2JDS5"/>
<proteinExistence type="predicted"/>
<feature type="chain" id="PRO_5035327321" description="DUF7136 domain-containing protein" evidence="1">
    <location>
        <begin position="22"/>
        <end position="242"/>
    </location>
</feature>
<name>A0A8J2JDS5_FUSEQ</name>
<comment type="caution">
    <text evidence="3">The sequence shown here is derived from an EMBL/GenBank/DDBJ whole genome shotgun (WGS) entry which is preliminary data.</text>
</comment>
<dbReference type="InterPro" id="IPR055560">
    <property type="entry name" value="DUF7136"/>
</dbReference>
<feature type="signal peptide" evidence="1">
    <location>
        <begin position="1"/>
        <end position="21"/>
    </location>
</feature>
<evidence type="ECO:0000259" key="2">
    <source>
        <dbReference type="Pfam" id="PF23584"/>
    </source>
</evidence>
<gene>
    <name evidence="3" type="ORF">FEQUK3_LOCUS11716</name>
</gene>
<organism evidence="3 4">
    <name type="scientific">Fusarium equiseti</name>
    <name type="common">Fusarium scirpi</name>
    <dbReference type="NCBI Taxonomy" id="61235"/>
    <lineage>
        <taxon>Eukaryota</taxon>
        <taxon>Fungi</taxon>
        <taxon>Dikarya</taxon>
        <taxon>Ascomycota</taxon>
        <taxon>Pezizomycotina</taxon>
        <taxon>Sordariomycetes</taxon>
        <taxon>Hypocreomycetidae</taxon>
        <taxon>Hypocreales</taxon>
        <taxon>Nectriaceae</taxon>
        <taxon>Fusarium</taxon>
        <taxon>Fusarium incarnatum-equiseti species complex</taxon>
    </lineage>
</organism>
<dbReference type="Pfam" id="PF23584">
    <property type="entry name" value="DUF7136"/>
    <property type="match status" value="1"/>
</dbReference>
<protein>
    <recommendedName>
        <fullName evidence="2">DUF7136 domain-containing protein</fullName>
    </recommendedName>
</protein>
<sequence>MRCLCSLTCWFLLLCISSGAAEEQQHDSTDTLEVGLVFPRDESTVNPSSFMPFVFSYQNTKILPILQPYFIYDVYNYSNTSRPILQDRVELESFNFSANHDPHFEVNYHRQFNNEGKWLLTVISGFYDCFEDPDRTYNNTYTIDTRFVRFNVTFTTKGPSQQVDLISATESKNFSSAAGFTIKVQDTVETHQGDNRSDEMESDVCPLEPSATSTAKCVAVVPSAASSIAAEITTRPIPWRIV</sequence>
<evidence type="ECO:0000313" key="3">
    <source>
        <dbReference type="EMBL" id="CAG7565993.1"/>
    </source>
</evidence>
<accession>A0A8J2JDS5</accession>
<dbReference type="Proteomes" id="UP000693738">
    <property type="component" value="Unassembled WGS sequence"/>
</dbReference>